<accession>D9SPE8</accession>
<organism evidence="1 2">
    <name type="scientific">Clostridium cellulovorans (strain ATCC 35296 / DSM 3052 / OCM 3 / 743B)</name>
    <dbReference type="NCBI Taxonomy" id="573061"/>
    <lineage>
        <taxon>Bacteria</taxon>
        <taxon>Bacillati</taxon>
        <taxon>Bacillota</taxon>
        <taxon>Clostridia</taxon>
        <taxon>Eubacteriales</taxon>
        <taxon>Clostridiaceae</taxon>
        <taxon>Clostridium</taxon>
    </lineage>
</organism>
<dbReference type="eggNOG" id="COG1653">
    <property type="taxonomic scope" value="Bacteria"/>
</dbReference>
<dbReference type="KEGG" id="ccb:Clocel_0213"/>
<evidence type="ECO:0000313" key="2">
    <source>
        <dbReference type="Proteomes" id="UP000002730"/>
    </source>
</evidence>
<dbReference type="InterPro" id="IPR050490">
    <property type="entry name" value="Bact_solute-bd_prot1"/>
</dbReference>
<dbReference type="SUPFAM" id="SSF53850">
    <property type="entry name" value="Periplasmic binding protein-like II"/>
    <property type="match status" value="1"/>
</dbReference>
<dbReference type="PANTHER" id="PTHR43649">
    <property type="entry name" value="ARABINOSE-BINDING PROTEIN-RELATED"/>
    <property type="match status" value="1"/>
</dbReference>
<dbReference type="PANTHER" id="PTHR43649:SF12">
    <property type="entry name" value="DIACETYLCHITOBIOSE BINDING PROTEIN DASA"/>
    <property type="match status" value="1"/>
</dbReference>
<dbReference type="STRING" id="573061.Clocel_0213"/>
<dbReference type="InterPro" id="IPR006059">
    <property type="entry name" value="SBP"/>
</dbReference>
<dbReference type="AlphaFoldDB" id="D9SPE8"/>
<dbReference type="RefSeq" id="WP_010075241.1">
    <property type="nucleotide sequence ID" value="NC_014393.1"/>
</dbReference>
<dbReference type="Pfam" id="PF13416">
    <property type="entry name" value="SBP_bac_8"/>
    <property type="match status" value="1"/>
</dbReference>
<dbReference type="HOGENOM" id="CLU_031285_2_3_9"/>
<proteinExistence type="predicted"/>
<sequence length="445" mass="50651">MGKRSVVLIAILIFISLTVDFGKYRLSTNNQFTQTDVKDESKDDEKSDSSNEPINLTILSYYKDFENQANEYHKAHPNVNIKIDVVDYDHIIETAFKSIASGSSPDIIVFDSNHTFNLNGNEALQNLLEEPFSAGKYKQGFAEDLWRSVLSYDKNRLIGIPLVINDMVTLYRADIMEQYGFPSEPEALAQYMKNPENWLKIAETLKLDNKYIASWATDPLNIYGSGTGIFDENLNLLRLDSNFEKAIELSQNIKMNGLSLNGDIYSEDGKQALKDGRLAMVYGGSWLIYNFKDLVPEERGKWRVAKLPFGINGFGSSNIMAISSTSKYKEEAWDFIKTFELDDKKSYWGGSIPVYLPAVNNIKNFSNKDAFFGDQDLGLFFKDIRQSTKVPVFTPLDDMAMSIWKDKTQYAIANAVNPKDALKQYEEEINSRLADKKKILLDRKQ</sequence>
<dbReference type="EMBL" id="CP002160">
    <property type="protein sequence ID" value="ADL49997.1"/>
    <property type="molecule type" value="Genomic_DNA"/>
</dbReference>
<keyword evidence="2" id="KW-1185">Reference proteome</keyword>
<dbReference type="Gene3D" id="3.40.190.10">
    <property type="entry name" value="Periplasmic binding protein-like II"/>
    <property type="match status" value="1"/>
</dbReference>
<dbReference type="Proteomes" id="UP000002730">
    <property type="component" value="Chromosome"/>
</dbReference>
<protein>
    <submittedName>
        <fullName evidence="1">Extracellular solute-binding protein family 1</fullName>
    </submittedName>
</protein>
<evidence type="ECO:0000313" key="1">
    <source>
        <dbReference type="EMBL" id="ADL49997.1"/>
    </source>
</evidence>
<reference evidence="1 2" key="1">
    <citation type="submission" date="2010-08" db="EMBL/GenBank/DDBJ databases">
        <title>Complete sequence of Clostridium cellulovorans 743B.</title>
        <authorList>
            <consortium name="US DOE Joint Genome Institute"/>
            <person name="Lucas S."/>
            <person name="Copeland A."/>
            <person name="Lapidus A."/>
            <person name="Cheng J.-F."/>
            <person name="Bruce D."/>
            <person name="Goodwin L."/>
            <person name="Pitluck S."/>
            <person name="Chertkov O."/>
            <person name="Detter J.C."/>
            <person name="Han C."/>
            <person name="Tapia R."/>
            <person name="Land M."/>
            <person name="Hauser L."/>
            <person name="Chang Y.-J."/>
            <person name="Jeffries C."/>
            <person name="Kyrpides N."/>
            <person name="Ivanova N."/>
            <person name="Mikhailova N."/>
            <person name="Hemme C.L."/>
            <person name="Woyke T."/>
        </authorList>
    </citation>
    <scope>NUCLEOTIDE SEQUENCE [LARGE SCALE GENOMIC DNA]</scope>
    <source>
        <strain evidence="2">ATCC 35296 / DSM 3052 / OCM 3 / 743B</strain>
    </source>
</reference>
<name>D9SPE8_CLOC7</name>
<dbReference type="OrthoDB" id="2823382at2"/>
<gene>
    <name evidence="1" type="ordered locus">Clocel_0213</name>
</gene>